<keyword evidence="1" id="KW-0472">Membrane</keyword>
<dbReference type="EMBL" id="BBMS01000001">
    <property type="protein sequence ID" value="GAL23741.1"/>
    <property type="molecule type" value="Genomic_DNA"/>
</dbReference>
<comment type="caution">
    <text evidence="2">The sequence shown here is derived from an EMBL/GenBank/DDBJ whole genome shotgun (WGS) entry which is preliminary data.</text>
</comment>
<evidence type="ECO:0008006" key="4">
    <source>
        <dbReference type="Google" id="ProtNLM"/>
    </source>
</evidence>
<keyword evidence="1" id="KW-1133">Transmembrane helix</keyword>
<sequence length="104" mass="11413">MMKQSGVVTLMTTGLLLVVGLIVTMGAYRAALYEIKRAQNEVESRKAYWQAEGGVECGVAQFIPTLTMPESVTTCDAGIEIVPSFTLDESTQEIILLLKRGLMW</sequence>
<gene>
    <name evidence="2" type="ORF">JCM19239_7695</name>
</gene>
<accession>A0ABQ0J4T0</accession>
<evidence type="ECO:0000313" key="3">
    <source>
        <dbReference type="Proteomes" id="UP000029223"/>
    </source>
</evidence>
<keyword evidence="3" id="KW-1185">Reference proteome</keyword>
<feature type="transmembrane region" description="Helical" evidence="1">
    <location>
        <begin position="6"/>
        <end position="28"/>
    </location>
</feature>
<evidence type="ECO:0000256" key="1">
    <source>
        <dbReference type="SAM" id="Phobius"/>
    </source>
</evidence>
<dbReference type="Proteomes" id="UP000029223">
    <property type="component" value="Unassembled WGS sequence"/>
</dbReference>
<keyword evidence="1" id="KW-0812">Transmembrane</keyword>
<name>A0ABQ0J4T0_9VIBR</name>
<reference evidence="3" key="1">
    <citation type="submission" date="2014-09" db="EMBL/GenBank/DDBJ databases">
        <title>Vibrio variabilis JCM 19239. (C206) whole genome shotgun sequence.</title>
        <authorList>
            <person name="Sawabe T."/>
            <person name="Meirelles P."/>
            <person name="Nakanishi M."/>
            <person name="Sayaka M."/>
            <person name="Hattori M."/>
            <person name="Ohkuma M."/>
        </authorList>
    </citation>
    <scope>NUCLEOTIDE SEQUENCE [LARGE SCALE GENOMIC DNA]</scope>
    <source>
        <strain evidence="3">JCM 19239</strain>
    </source>
</reference>
<protein>
    <recommendedName>
        <fullName evidence="4">MSHA biogenesis protein MshP</fullName>
    </recommendedName>
</protein>
<proteinExistence type="predicted"/>
<evidence type="ECO:0000313" key="2">
    <source>
        <dbReference type="EMBL" id="GAL23741.1"/>
    </source>
</evidence>
<organism evidence="2 3">
    <name type="scientific">Vibrio variabilis</name>
    <dbReference type="NCBI Taxonomy" id="990271"/>
    <lineage>
        <taxon>Bacteria</taxon>
        <taxon>Pseudomonadati</taxon>
        <taxon>Pseudomonadota</taxon>
        <taxon>Gammaproteobacteria</taxon>
        <taxon>Vibrionales</taxon>
        <taxon>Vibrionaceae</taxon>
        <taxon>Vibrio</taxon>
    </lineage>
</organism>